<dbReference type="AlphaFoldDB" id="A0AAN9YMI7"/>
<sequence length="67" mass="7234">MVRAVRSSAHSPRPGDPNHKSTIAPSDGLKDHGTKSSKNPSGEDKKPKPEQEINLLGVGSQFWEANE</sequence>
<name>A0AAN9YMI7_9PEZI</name>
<feature type="region of interest" description="Disordered" evidence="1">
    <location>
        <begin position="1"/>
        <end position="67"/>
    </location>
</feature>
<gene>
    <name evidence="2" type="ORF">SLS53_001349</name>
</gene>
<organism evidence="2 3">
    <name type="scientific">Cytospora paraplurivora</name>
    <dbReference type="NCBI Taxonomy" id="2898453"/>
    <lineage>
        <taxon>Eukaryota</taxon>
        <taxon>Fungi</taxon>
        <taxon>Dikarya</taxon>
        <taxon>Ascomycota</taxon>
        <taxon>Pezizomycotina</taxon>
        <taxon>Sordariomycetes</taxon>
        <taxon>Sordariomycetidae</taxon>
        <taxon>Diaporthales</taxon>
        <taxon>Cytosporaceae</taxon>
        <taxon>Cytospora</taxon>
    </lineage>
</organism>
<reference evidence="2 3" key="1">
    <citation type="journal article" date="2023" name="PLoS ONE">
        <title>Cytospora paraplurivora sp. nov. isolated from orchards with fruit tree decline syndrome in Ontario, Canada.</title>
        <authorList>
            <person name="Ilyukhin E."/>
            <person name="Nguyen H.D.T."/>
            <person name="Castle A.J."/>
            <person name="Ellouze W."/>
        </authorList>
    </citation>
    <scope>NUCLEOTIDE SEQUENCE [LARGE SCALE GENOMIC DNA]</scope>
    <source>
        <strain evidence="2 3">FDS-564</strain>
    </source>
</reference>
<dbReference type="EMBL" id="JAJSPL020000003">
    <property type="protein sequence ID" value="KAK7748097.1"/>
    <property type="molecule type" value="Genomic_DNA"/>
</dbReference>
<feature type="compositionally biased region" description="Basic and acidic residues" evidence="1">
    <location>
        <begin position="41"/>
        <end position="51"/>
    </location>
</feature>
<dbReference type="Proteomes" id="UP001320245">
    <property type="component" value="Unassembled WGS sequence"/>
</dbReference>
<keyword evidence="3" id="KW-1185">Reference proteome</keyword>
<proteinExistence type="predicted"/>
<evidence type="ECO:0000313" key="2">
    <source>
        <dbReference type="EMBL" id="KAK7748097.1"/>
    </source>
</evidence>
<evidence type="ECO:0000313" key="3">
    <source>
        <dbReference type="Proteomes" id="UP001320245"/>
    </source>
</evidence>
<protein>
    <submittedName>
        <fullName evidence="2">Uncharacterized protein</fullName>
    </submittedName>
</protein>
<accession>A0AAN9YMI7</accession>
<evidence type="ECO:0000256" key="1">
    <source>
        <dbReference type="SAM" id="MobiDB-lite"/>
    </source>
</evidence>
<comment type="caution">
    <text evidence="2">The sequence shown here is derived from an EMBL/GenBank/DDBJ whole genome shotgun (WGS) entry which is preliminary data.</text>
</comment>